<sequence>MDYLDITHLSGVQCLPPDIWISIASDYLDKCDLSSLSSTCRSIREDILPILFKTITFCAFDSKRSGSLAHCTAYLKYSLRRIEALILDCKVQDYIRRIHLQNFVDLPQVLPTIDGNMATDEDWRWEGHNISQEESLELHSLRLALFTQIRKLVFYLPNLRRITFSEESFYSLKLFQPSTIRLCSSFRAIKPVSIMFAIESSASLQLVIPRNIALYKGDHTYYNLETSYFLDLIQGLDLSIVEAYLHSRLIAFLPGYTKLAQPSLRRLHISFREFDPFFEEAFYNTLWQILSSSPGIQKLEVEDVVIGRIRSFSTPIKFTSHITSLTCGIHFLQELDIEAPIPNLCLRLLSWNSTIQNQLSSISQSTIVIVTKLDLGDYFMYSLDVATTIATIFPRLEALVIRLNPAPRQNTPELIIRDALNSAQSFTFLKTLTIYGIDPTLEIPDDNSILDDRGHPSLDQVFLAEAAAFQWWDGRGWIYKTHSSRPLPNLDGPPLKRETSLVSTTVWNFWERISDELHRRFWRS</sequence>
<name>A0A0C9V7P8_SPHS4</name>
<dbReference type="EMBL" id="KN837213">
    <property type="protein sequence ID" value="KIJ33366.1"/>
    <property type="molecule type" value="Genomic_DNA"/>
</dbReference>
<evidence type="ECO:0000313" key="1">
    <source>
        <dbReference type="EMBL" id="KIJ33366.1"/>
    </source>
</evidence>
<organism evidence="1 2">
    <name type="scientific">Sphaerobolus stellatus (strain SS14)</name>
    <dbReference type="NCBI Taxonomy" id="990650"/>
    <lineage>
        <taxon>Eukaryota</taxon>
        <taxon>Fungi</taxon>
        <taxon>Dikarya</taxon>
        <taxon>Basidiomycota</taxon>
        <taxon>Agaricomycotina</taxon>
        <taxon>Agaricomycetes</taxon>
        <taxon>Phallomycetidae</taxon>
        <taxon>Geastrales</taxon>
        <taxon>Sphaerobolaceae</taxon>
        <taxon>Sphaerobolus</taxon>
    </lineage>
</organism>
<protein>
    <recommendedName>
        <fullName evidence="3">F-box domain-containing protein</fullName>
    </recommendedName>
</protein>
<dbReference type="Proteomes" id="UP000054279">
    <property type="component" value="Unassembled WGS sequence"/>
</dbReference>
<dbReference type="HOGENOM" id="CLU_519880_0_0_1"/>
<accession>A0A0C9V7P8</accession>
<dbReference type="OrthoDB" id="3331750at2759"/>
<evidence type="ECO:0000313" key="2">
    <source>
        <dbReference type="Proteomes" id="UP000054279"/>
    </source>
</evidence>
<keyword evidence="2" id="KW-1185">Reference proteome</keyword>
<dbReference type="CDD" id="cd09917">
    <property type="entry name" value="F-box_SF"/>
    <property type="match status" value="1"/>
</dbReference>
<dbReference type="AlphaFoldDB" id="A0A0C9V7P8"/>
<reference evidence="1 2" key="1">
    <citation type="submission" date="2014-06" db="EMBL/GenBank/DDBJ databases">
        <title>Evolutionary Origins and Diversification of the Mycorrhizal Mutualists.</title>
        <authorList>
            <consortium name="DOE Joint Genome Institute"/>
            <consortium name="Mycorrhizal Genomics Consortium"/>
            <person name="Kohler A."/>
            <person name="Kuo A."/>
            <person name="Nagy L.G."/>
            <person name="Floudas D."/>
            <person name="Copeland A."/>
            <person name="Barry K.W."/>
            <person name="Cichocki N."/>
            <person name="Veneault-Fourrey C."/>
            <person name="LaButti K."/>
            <person name="Lindquist E.A."/>
            <person name="Lipzen A."/>
            <person name="Lundell T."/>
            <person name="Morin E."/>
            <person name="Murat C."/>
            <person name="Riley R."/>
            <person name="Ohm R."/>
            <person name="Sun H."/>
            <person name="Tunlid A."/>
            <person name="Henrissat B."/>
            <person name="Grigoriev I.V."/>
            <person name="Hibbett D.S."/>
            <person name="Martin F."/>
        </authorList>
    </citation>
    <scope>NUCLEOTIDE SEQUENCE [LARGE SCALE GENOMIC DNA]</scope>
    <source>
        <strain evidence="1 2">SS14</strain>
    </source>
</reference>
<proteinExistence type="predicted"/>
<gene>
    <name evidence="1" type="ORF">M422DRAFT_52437</name>
</gene>
<evidence type="ECO:0008006" key="3">
    <source>
        <dbReference type="Google" id="ProtNLM"/>
    </source>
</evidence>